<dbReference type="SUPFAM" id="SSF52540">
    <property type="entry name" value="P-loop containing nucleoside triphosphate hydrolases"/>
    <property type="match status" value="1"/>
</dbReference>
<dbReference type="Gene3D" id="3.40.50.300">
    <property type="entry name" value="P-loop containing nucleotide triphosphate hydrolases"/>
    <property type="match status" value="1"/>
</dbReference>
<dbReference type="GO" id="GO:0016020">
    <property type="term" value="C:membrane"/>
    <property type="evidence" value="ECO:0007669"/>
    <property type="project" value="UniProtKB-SubCell"/>
</dbReference>
<sequence length="477" mass="53952">LLQLNTAAMNQTGTGQIMNLLSNDVIRFDQLTMYLNYIWIMPFTIILHFTAIIGTIMWQKVGISSFVGIGTLIIILPGQGILSFLNLKFRTMIALLIDQRVQLMSELIAGIQVVALYFPQGLILLSESIVSFNRLEDFLLMDEVNTRRFSEITPQLQFKSQKPKEESNAENQIDRYISRNGSIVLSEHQRLSDLPVYVKLQWVSANWINGQLPPTLCNINLTIKPGQLCAVVGAVGSGKSSILHLLLKELNPGTGSIILIQGSSKYNFPGNLSTGYFTNNPNLRISYASQEPWLFSGTVRDNVLFGQSYDKARYMQVANVCALTKDFRQFPQGDMTMIGDRRVSLSGGQRARINLAVYRQANIYLLDDPLNAVDTRVARHLYEKCIIEYLHGKTRILVTHQLQFLKRVDHIFKYLLHSDIDDSNYVKNIPEAEMTAHGRVAGRVYKEYLHNGGNNFTLFVLLMIFIISQIVTTGNDY</sequence>
<feature type="non-terminal residue" evidence="11">
    <location>
        <position position="1"/>
    </location>
</feature>
<dbReference type="PANTHER" id="PTHR24223">
    <property type="entry name" value="ATP-BINDING CASSETTE SUB-FAMILY C"/>
    <property type="match status" value="1"/>
</dbReference>
<dbReference type="PROSITE" id="PS50929">
    <property type="entry name" value="ABC_TM1F"/>
    <property type="match status" value="1"/>
</dbReference>
<dbReference type="InterPro" id="IPR050173">
    <property type="entry name" value="ABC_transporter_C-like"/>
</dbReference>
<dbReference type="InterPro" id="IPR027417">
    <property type="entry name" value="P-loop_NTPase"/>
</dbReference>
<feature type="transmembrane region" description="Helical" evidence="8">
    <location>
        <begin position="453"/>
        <end position="471"/>
    </location>
</feature>
<dbReference type="Proteomes" id="UP000669903">
    <property type="component" value="Unassembled WGS sequence"/>
</dbReference>
<keyword evidence="6 8" id="KW-1133">Transmembrane helix</keyword>
<evidence type="ECO:0000313" key="11">
    <source>
        <dbReference type="EMBL" id="KAG5348129.1"/>
    </source>
</evidence>
<evidence type="ECO:0000256" key="4">
    <source>
        <dbReference type="ARBA" id="ARBA00022741"/>
    </source>
</evidence>
<dbReference type="SUPFAM" id="SSF90123">
    <property type="entry name" value="ABC transporter transmembrane region"/>
    <property type="match status" value="1"/>
</dbReference>
<organism evidence="11 12">
    <name type="scientific">Acromyrmex charruanus</name>
    <dbReference type="NCBI Taxonomy" id="2715315"/>
    <lineage>
        <taxon>Eukaryota</taxon>
        <taxon>Metazoa</taxon>
        <taxon>Ecdysozoa</taxon>
        <taxon>Arthropoda</taxon>
        <taxon>Hexapoda</taxon>
        <taxon>Insecta</taxon>
        <taxon>Pterygota</taxon>
        <taxon>Neoptera</taxon>
        <taxon>Endopterygota</taxon>
        <taxon>Hymenoptera</taxon>
        <taxon>Apocrita</taxon>
        <taxon>Aculeata</taxon>
        <taxon>Formicoidea</taxon>
        <taxon>Formicidae</taxon>
        <taxon>Myrmicinae</taxon>
        <taxon>Acromyrmex</taxon>
    </lineage>
</organism>
<name>A0A836G163_9HYME</name>
<protein>
    <submittedName>
        <fullName evidence="11">MRP4 protein</fullName>
    </submittedName>
</protein>
<dbReference type="EMBL" id="JAANIC010000244">
    <property type="protein sequence ID" value="KAG5348129.1"/>
    <property type="molecule type" value="Genomic_DNA"/>
</dbReference>
<reference evidence="11" key="1">
    <citation type="submission" date="2020-03" db="EMBL/GenBank/DDBJ databases">
        <title>Relaxed selection underlies rapid genomic changes in the transitions from sociality to social parasitism in ants.</title>
        <authorList>
            <person name="Bi X."/>
        </authorList>
    </citation>
    <scope>NUCLEOTIDE SEQUENCE</scope>
    <source>
        <strain evidence="11">BGI-DK2014a</strain>
        <tissue evidence="11">Whole body</tissue>
    </source>
</reference>
<dbReference type="SMART" id="SM00382">
    <property type="entry name" value="AAA"/>
    <property type="match status" value="1"/>
</dbReference>
<dbReference type="Pfam" id="PF00005">
    <property type="entry name" value="ABC_tran"/>
    <property type="match status" value="1"/>
</dbReference>
<feature type="transmembrane region" description="Helical" evidence="8">
    <location>
        <begin position="65"/>
        <end position="87"/>
    </location>
</feature>
<evidence type="ECO:0000256" key="3">
    <source>
        <dbReference type="ARBA" id="ARBA00022692"/>
    </source>
</evidence>
<dbReference type="PROSITE" id="PS50893">
    <property type="entry name" value="ABC_TRANSPORTER_2"/>
    <property type="match status" value="1"/>
</dbReference>
<evidence type="ECO:0000256" key="2">
    <source>
        <dbReference type="ARBA" id="ARBA00022448"/>
    </source>
</evidence>
<evidence type="ECO:0000259" key="9">
    <source>
        <dbReference type="PROSITE" id="PS50893"/>
    </source>
</evidence>
<dbReference type="InterPro" id="IPR003439">
    <property type="entry name" value="ABC_transporter-like_ATP-bd"/>
</dbReference>
<feature type="domain" description="ABC transporter" evidence="9">
    <location>
        <begin position="198"/>
        <end position="442"/>
    </location>
</feature>
<keyword evidence="12" id="KW-1185">Reference proteome</keyword>
<comment type="subcellular location">
    <subcellularLocation>
        <location evidence="1">Membrane</location>
    </subcellularLocation>
</comment>
<evidence type="ECO:0000256" key="5">
    <source>
        <dbReference type="ARBA" id="ARBA00022840"/>
    </source>
</evidence>
<dbReference type="Gene3D" id="1.20.1560.10">
    <property type="entry name" value="ABC transporter type 1, transmembrane domain"/>
    <property type="match status" value="1"/>
</dbReference>
<evidence type="ECO:0000256" key="8">
    <source>
        <dbReference type="SAM" id="Phobius"/>
    </source>
</evidence>
<accession>A0A836G163</accession>
<evidence type="ECO:0000256" key="6">
    <source>
        <dbReference type="ARBA" id="ARBA00022989"/>
    </source>
</evidence>
<dbReference type="InterPro" id="IPR003593">
    <property type="entry name" value="AAA+_ATPase"/>
</dbReference>
<feature type="domain" description="ABC transmembrane type-1" evidence="10">
    <location>
        <begin position="1"/>
        <end position="117"/>
    </location>
</feature>
<dbReference type="GO" id="GO:0005524">
    <property type="term" value="F:ATP binding"/>
    <property type="evidence" value="ECO:0007669"/>
    <property type="project" value="UniProtKB-KW"/>
</dbReference>
<proteinExistence type="predicted"/>
<evidence type="ECO:0000259" key="10">
    <source>
        <dbReference type="PROSITE" id="PS50929"/>
    </source>
</evidence>
<gene>
    <name evidence="11" type="primary">Abcc4_0</name>
    <name evidence="11" type="ORF">G6Z76_0008345</name>
</gene>
<dbReference type="AlphaFoldDB" id="A0A836G163"/>
<evidence type="ECO:0000256" key="1">
    <source>
        <dbReference type="ARBA" id="ARBA00004370"/>
    </source>
</evidence>
<keyword evidence="3 8" id="KW-0812">Transmembrane</keyword>
<keyword evidence="5" id="KW-0067">ATP-binding</keyword>
<dbReference type="CDD" id="cd03250">
    <property type="entry name" value="ABCC_MRP_domain1"/>
    <property type="match status" value="1"/>
</dbReference>
<dbReference type="InterPro" id="IPR011527">
    <property type="entry name" value="ABC1_TM_dom"/>
</dbReference>
<feature type="transmembrane region" description="Helical" evidence="8">
    <location>
        <begin position="37"/>
        <end position="58"/>
    </location>
</feature>
<evidence type="ECO:0000313" key="12">
    <source>
        <dbReference type="Proteomes" id="UP000669903"/>
    </source>
</evidence>
<keyword evidence="2" id="KW-0813">Transport</keyword>
<evidence type="ECO:0000256" key="7">
    <source>
        <dbReference type="ARBA" id="ARBA00023136"/>
    </source>
</evidence>
<keyword evidence="7 8" id="KW-0472">Membrane</keyword>
<feature type="non-terminal residue" evidence="11">
    <location>
        <position position="477"/>
    </location>
</feature>
<dbReference type="GO" id="GO:0016887">
    <property type="term" value="F:ATP hydrolysis activity"/>
    <property type="evidence" value="ECO:0007669"/>
    <property type="project" value="InterPro"/>
</dbReference>
<dbReference type="PANTHER" id="PTHR24223:SF415">
    <property type="entry name" value="FI20190P1"/>
    <property type="match status" value="1"/>
</dbReference>
<dbReference type="GO" id="GO:0140359">
    <property type="term" value="F:ABC-type transporter activity"/>
    <property type="evidence" value="ECO:0007669"/>
    <property type="project" value="InterPro"/>
</dbReference>
<dbReference type="InterPro" id="IPR036640">
    <property type="entry name" value="ABC1_TM_sf"/>
</dbReference>
<comment type="caution">
    <text evidence="11">The sequence shown here is derived from an EMBL/GenBank/DDBJ whole genome shotgun (WGS) entry which is preliminary data.</text>
</comment>
<keyword evidence="4" id="KW-0547">Nucleotide-binding</keyword>